<gene>
    <name evidence="8" type="ORF">RDWZM_002486</name>
</gene>
<dbReference type="OMA" id="SNVVTCV"/>
<dbReference type="PROSITE" id="PS50082">
    <property type="entry name" value="WD_REPEATS_2"/>
    <property type="match status" value="2"/>
</dbReference>
<keyword evidence="3" id="KW-0677">Repeat</keyword>
<dbReference type="PANTHER" id="PTHR22852">
    <property type="entry name" value="LETHAL 2 DENTICLELESS PROTEIN RETINOIC ACID-REGULATED NUCLEAR MATRIX-ASSOCIATED PROTEIN"/>
    <property type="match status" value="1"/>
</dbReference>
<evidence type="ECO:0000313" key="9">
    <source>
        <dbReference type="Proteomes" id="UP001142055"/>
    </source>
</evidence>
<dbReference type="SUPFAM" id="SSF50978">
    <property type="entry name" value="WD40 repeat-like"/>
    <property type="match status" value="1"/>
</dbReference>
<evidence type="ECO:0000256" key="5">
    <source>
        <dbReference type="ARBA" id="ARBA00038344"/>
    </source>
</evidence>
<dbReference type="InterPro" id="IPR015943">
    <property type="entry name" value="WD40/YVTN_repeat-like_dom_sf"/>
</dbReference>
<evidence type="ECO:0000256" key="4">
    <source>
        <dbReference type="ARBA" id="ARBA00022786"/>
    </source>
</evidence>
<reference evidence="8" key="1">
    <citation type="submission" date="2022-12" db="EMBL/GenBank/DDBJ databases">
        <title>Genome assemblies of Blomia tropicalis.</title>
        <authorList>
            <person name="Cui Y."/>
        </authorList>
    </citation>
    <scope>NUCLEOTIDE SEQUENCE</scope>
    <source>
        <tissue evidence="8">Adult mites</tissue>
    </source>
</reference>
<feature type="region of interest" description="Disordered" evidence="7">
    <location>
        <begin position="512"/>
        <end position="588"/>
    </location>
</feature>
<evidence type="ECO:0000256" key="6">
    <source>
        <dbReference type="PROSITE-ProRule" id="PRU00221"/>
    </source>
</evidence>
<feature type="repeat" description="WD" evidence="6">
    <location>
        <begin position="145"/>
        <end position="185"/>
    </location>
</feature>
<evidence type="ECO:0000313" key="8">
    <source>
        <dbReference type="EMBL" id="KAJ6223941.1"/>
    </source>
</evidence>
<dbReference type="PROSITE" id="PS50294">
    <property type="entry name" value="WD_REPEATS_REGION"/>
    <property type="match status" value="1"/>
</dbReference>
<dbReference type="Gene3D" id="2.130.10.10">
    <property type="entry name" value="YVTN repeat-like/Quinoprotein amine dehydrogenase"/>
    <property type="match status" value="2"/>
</dbReference>
<keyword evidence="4" id="KW-0833">Ubl conjugation pathway</keyword>
<comment type="pathway">
    <text evidence="1">Protein modification; protein ubiquitination.</text>
</comment>
<evidence type="ECO:0000256" key="2">
    <source>
        <dbReference type="ARBA" id="ARBA00022574"/>
    </source>
</evidence>
<dbReference type="GO" id="GO:0030674">
    <property type="term" value="F:protein-macromolecule adaptor activity"/>
    <property type="evidence" value="ECO:0007669"/>
    <property type="project" value="TreeGrafter"/>
</dbReference>
<feature type="repeat" description="WD" evidence="6">
    <location>
        <begin position="250"/>
        <end position="286"/>
    </location>
</feature>
<keyword evidence="2 6" id="KW-0853">WD repeat</keyword>
<keyword evidence="9" id="KW-1185">Reference proteome</keyword>
<dbReference type="InterPro" id="IPR001680">
    <property type="entry name" value="WD40_rpt"/>
</dbReference>
<protein>
    <submittedName>
        <fullName evidence="8">Uncharacterized protein</fullName>
    </submittedName>
</protein>
<dbReference type="SMART" id="SM00320">
    <property type="entry name" value="WD40"/>
    <property type="match status" value="4"/>
</dbReference>
<dbReference type="PROSITE" id="PS00678">
    <property type="entry name" value="WD_REPEATS_1"/>
    <property type="match status" value="1"/>
</dbReference>
<comment type="similarity">
    <text evidence="5">Belongs to the WD repeat cdt2 family.</text>
</comment>
<dbReference type="AlphaFoldDB" id="A0A9Q0RRN3"/>
<comment type="caution">
    <text evidence="8">The sequence shown here is derived from an EMBL/GenBank/DDBJ whole genome shotgun (WGS) entry which is preliminary data.</text>
</comment>
<feature type="compositionally biased region" description="Polar residues" evidence="7">
    <location>
        <begin position="512"/>
        <end position="556"/>
    </location>
</feature>
<dbReference type="InterPro" id="IPR036322">
    <property type="entry name" value="WD40_repeat_dom_sf"/>
</dbReference>
<name>A0A9Q0RRN3_BLOTA</name>
<dbReference type="InterPro" id="IPR051865">
    <property type="entry name" value="WD-repeat_CDT2_adapter"/>
</dbReference>
<dbReference type="InterPro" id="IPR019775">
    <property type="entry name" value="WD40_repeat_CS"/>
</dbReference>
<dbReference type="GO" id="GO:0005634">
    <property type="term" value="C:nucleus"/>
    <property type="evidence" value="ECO:0007669"/>
    <property type="project" value="TreeGrafter"/>
</dbReference>
<evidence type="ECO:0000256" key="3">
    <source>
        <dbReference type="ARBA" id="ARBA00022737"/>
    </source>
</evidence>
<dbReference type="PRINTS" id="PR00320">
    <property type="entry name" value="GPROTEINBRPT"/>
</dbReference>
<organism evidence="8 9">
    <name type="scientific">Blomia tropicalis</name>
    <name type="common">Mite</name>
    <dbReference type="NCBI Taxonomy" id="40697"/>
    <lineage>
        <taxon>Eukaryota</taxon>
        <taxon>Metazoa</taxon>
        <taxon>Ecdysozoa</taxon>
        <taxon>Arthropoda</taxon>
        <taxon>Chelicerata</taxon>
        <taxon>Arachnida</taxon>
        <taxon>Acari</taxon>
        <taxon>Acariformes</taxon>
        <taxon>Sarcoptiformes</taxon>
        <taxon>Astigmata</taxon>
        <taxon>Glycyphagoidea</taxon>
        <taxon>Echimyopodidae</taxon>
        <taxon>Blomia</taxon>
    </lineage>
</organism>
<dbReference type="GO" id="GO:0043161">
    <property type="term" value="P:proteasome-mediated ubiquitin-dependent protein catabolic process"/>
    <property type="evidence" value="ECO:0007669"/>
    <property type="project" value="TreeGrafter"/>
</dbReference>
<dbReference type="Proteomes" id="UP001142055">
    <property type="component" value="Chromosome 1"/>
</dbReference>
<dbReference type="PANTHER" id="PTHR22852:SF0">
    <property type="entry name" value="DENTICLELESS PROTEIN HOMOLOG"/>
    <property type="match status" value="1"/>
</dbReference>
<sequence>MAKNFTKYFFDRQVGSDFSRAIHSNNKNLPESTFDALEPSTFYHFNDRNSTYESPPLTLTLLDNRIISANDTGDVVILDKYNLNECHKFNAHHSAIFDLKWRPTHTLDTTEGCSFNNTHILTSSGDRSIALWDIERTDSPIIEYFSAHHGSVKTISFHDYNLFASGGRDGSIKFWDLRSNTHAMKCGPEFCLDDPHIHQLPSVKSPRSIARRSRMTINGKRVSINNQTRQYSPILSSNAIRRNVLPSNVVTCVAFNPILNNQLFSSGISDSTIKVWDIRRSRRQFQCSSTPHPVKYYSMRRSDANDRTIFSSASSIHGYSTFIFSHLPKLGNVLLASATDSKVYAFTNQSQNPILIFSGRFSNNFSRISMFGESYLLGGANNGRILIWNCNYKKVENDNIQIRFPSYQLKFQENEDTSLVVGDFSNMSIYTTSDSQRIFKWNFAPSPFNEPTIRHQLMGDVPVCQRFPIDSILPTVSKQIQSLHVPKISHSNTQNVNVGKKQPPLTITNWMSKSPFTTSKCQNQNTTPQSLENNSKTSLTVMNNENVSKLSKSTSSKNEKQSRGIKRSHSRRNLFSNNRKISEFFRTP</sequence>
<dbReference type="EMBL" id="JAPWDV010000001">
    <property type="protein sequence ID" value="KAJ6223941.1"/>
    <property type="molecule type" value="Genomic_DNA"/>
</dbReference>
<feature type="compositionally biased region" description="Basic residues" evidence="7">
    <location>
        <begin position="563"/>
        <end position="572"/>
    </location>
</feature>
<dbReference type="InterPro" id="IPR020472">
    <property type="entry name" value="WD40_PAC1"/>
</dbReference>
<evidence type="ECO:0000256" key="1">
    <source>
        <dbReference type="ARBA" id="ARBA00004906"/>
    </source>
</evidence>
<proteinExistence type="inferred from homology"/>
<dbReference type="Pfam" id="PF00400">
    <property type="entry name" value="WD40"/>
    <property type="match status" value="3"/>
</dbReference>
<accession>A0A9Q0RRN3</accession>
<evidence type="ECO:0000256" key="7">
    <source>
        <dbReference type="SAM" id="MobiDB-lite"/>
    </source>
</evidence>